<dbReference type="HOGENOM" id="CLU_1101209_0_0_11"/>
<proteinExistence type="predicted"/>
<feature type="region of interest" description="Disordered" evidence="1">
    <location>
        <begin position="1"/>
        <end position="23"/>
    </location>
</feature>
<reference evidence="3" key="2">
    <citation type="submission" date="2010-01" db="EMBL/GenBank/DDBJ databases">
        <title>The complete genome of Geodermatophilus obscurus DSM 43160.</title>
        <authorList>
            <consortium name="US DOE Joint Genome Institute (JGI-PGF)"/>
            <person name="Lucas S."/>
            <person name="Copeland A."/>
            <person name="Lapidus A."/>
            <person name="Glavina del Rio T."/>
            <person name="Dalin E."/>
            <person name="Tice H."/>
            <person name="Bruce D."/>
            <person name="Goodwin L."/>
            <person name="Pitluck S."/>
            <person name="Kyrpides N."/>
            <person name="Mavromatis K."/>
            <person name="Ivanova N."/>
            <person name="Munk A.C."/>
            <person name="Brettin T."/>
            <person name="Detter J.C."/>
            <person name="Han C."/>
            <person name="Larimer F."/>
            <person name="Land M."/>
            <person name="Hauser L."/>
            <person name="Markowitz V."/>
            <person name="Cheng J.-F."/>
            <person name="Hugenholtz P."/>
            <person name="Woyke T."/>
            <person name="Wu D."/>
            <person name="Jando M."/>
            <person name="Schneider S."/>
            <person name="Klenk H.-P."/>
            <person name="Eisen J.A."/>
        </authorList>
    </citation>
    <scope>NUCLEOTIDE SEQUENCE [LARGE SCALE GENOMIC DNA]</scope>
    <source>
        <strain evidence="3">ATCC 25078 / DSM 43160 / JCM 3152 / KCC A-0152 / KCTC 9177 / NBRC 13315 / NRRL B-3577 / G-20</strain>
    </source>
</reference>
<evidence type="ECO:0008006" key="4">
    <source>
        <dbReference type="Google" id="ProtNLM"/>
    </source>
</evidence>
<dbReference type="OrthoDB" id="5185772at2"/>
<dbReference type="RefSeq" id="WP_012949600.1">
    <property type="nucleotide sequence ID" value="NC_013757.1"/>
</dbReference>
<sequence length="267" mass="26317">MRKDPPAHRHSPARGGTLQEGRRARRTALLATGLVAGAVLTGCASGADVREAASTAAPSPSAGATAATSAAPDLAAGLLPAEAFGPGARVLPLPGEQLSRGTLAGMGSPAGVEVTPGSCTAALQALPVHQPPAADDLAAQVAVRGTTYTAELLAVAGPAAELVGRVPDLVARCPQATVSSPEHGNATVDLATFDVPDLGDAAVGVSVEVVVTQPGGAQREASGLVGLVRDGDRVVTLATGDRGGAQPDRAAFTALLEQAYDTQAAPD</sequence>
<evidence type="ECO:0000313" key="2">
    <source>
        <dbReference type="EMBL" id="ADB76175.1"/>
    </source>
</evidence>
<evidence type="ECO:0000313" key="3">
    <source>
        <dbReference type="Proteomes" id="UP000001382"/>
    </source>
</evidence>
<dbReference type="STRING" id="526225.Gobs_3589"/>
<gene>
    <name evidence="2" type="ordered locus">Gobs_3589</name>
</gene>
<protein>
    <recommendedName>
        <fullName evidence="4">PknH-like extracellular domain-containing protein</fullName>
    </recommendedName>
</protein>
<organism evidence="2 3">
    <name type="scientific">Geodermatophilus obscurus (strain ATCC 25078 / DSM 43160 / JCM 3152 / CCUG 61914 / KCC A-0152 / KCTC 9177 / NBRC 13315 / NRRL B-3577 / G-20)</name>
    <dbReference type="NCBI Taxonomy" id="526225"/>
    <lineage>
        <taxon>Bacteria</taxon>
        <taxon>Bacillati</taxon>
        <taxon>Actinomycetota</taxon>
        <taxon>Actinomycetes</taxon>
        <taxon>Geodermatophilales</taxon>
        <taxon>Geodermatophilaceae</taxon>
        <taxon>Geodermatophilus</taxon>
    </lineage>
</organism>
<name>D2SBR8_GEOOG</name>
<keyword evidence="3" id="KW-1185">Reference proteome</keyword>
<dbReference type="AlphaFoldDB" id="D2SBR8"/>
<evidence type="ECO:0000256" key="1">
    <source>
        <dbReference type="SAM" id="MobiDB-lite"/>
    </source>
</evidence>
<dbReference type="Proteomes" id="UP000001382">
    <property type="component" value="Chromosome"/>
</dbReference>
<dbReference type="KEGG" id="gob:Gobs_3589"/>
<accession>D2SBR8</accession>
<dbReference type="EMBL" id="CP001867">
    <property type="protein sequence ID" value="ADB76175.1"/>
    <property type="molecule type" value="Genomic_DNA"/>
</dbReference>
<reference evidence="2 3" key="1">
    <citation type="journal article" date="2010" name="Stand. Genomic Sci.">
        <title>Complete genome sequence of Geodermatophilus obscurus type strain (G-20).</title>
        <authorList>
            <person name="Ivanova N."/>
            <person name="Sikorski J."/>
            <person name="Jando M."/>
            <person name="Munk C."/>
            <person name="Lapidus A."/>
            <person name="Glavina Del Rio T."/>
            <person name="Copeland A."/>
            <person name="Tice H."/>
            <person name="Cheng J.-F."/>
            <person name="Lucas S."/>
            <person name="Chen F."/>
            <person name="Nolan M."/>
            <person name="Bruce D."/>
            <person name="Goodwin L."/>
            <person name="Pitluck S."/>
            <person name="Mavromatis K."/>
            <person name="Mikhailova N."/>
            <person name="Pati A."/>
            <person name="Chen A."/>
            <person name="Palaniappan K."/>
            <person name="Land M."/>
            <person name="Hauser L."/>
            <person name="Chang Y.-J."/>
            <person name="Jeffries C.D."/>
            <person name="Meincke L."/>
            <person name="Brettin T."/>
            <person name="Detter J.C."/>
            <person name="Detter J.C."/>
            <person name="Rohde M."/>
            <person name="Goeker M."/>
            <person name="Bristow J."/>
            <person name="Eisen J.A."/>
            <person name="Markowitz V."/>
            <person name="Hugenholtz P."/>
            <person name="Kyrpides N.C."/>
            <person name="Klenk H.-P."/>
        </authorList>
    </citation>
    <scope>NUCLEOTIDE SEQUENCE [LARGE SCALE GENOMIC DNA]</scope>
    <source>
        <strain evidence="3">ATCC 25078 / DSM 43160 / JCM 3152 / KCC A-0152 / KCTC 9177 / NBRC 13315 / NRRL B-3577 / G-20</strain>
    </source>
</reference>